<dbReference type="OrthoDB" id="691733at2759"/>
<name>A0A2T7D010_9POAL</name>
<dbReference type="AlphaFoldDB" id="A0A2T7D010"/>
<keyword evidence="1" id="KW-0472">Membrane</keyword>
<dbReference type="PANTHER" id="PTHR33530:SF15">
    <property type="entry name" value="OS01G0147100 PROTEIN"/>
    <property type="match status" value="1"/>
</dbReference>
<dbReference type="Pfam" id="PF12442">
    <property type="entry name" value="DUF3681"/>
    <property type="match status" value="1"/>
</dbReference>
<sequence length="118" mass="12031">MAFPARLIAIIAGAGHDVTTAAAALMICGVFLGSSGLALAIFKAPPSAASGSPFQLPGYAYYGILAGTVLFGLAEASFGFWAVARDPERWAGIARFLLWASILPLCVVVALGSLAFVA</sequence>
<dbReference type="EMBL" id="CM009755">
    <property type="protein sequence ID" value="PUZ48929.1"/>
    <property type="molecule type" value="Genomic_DNA"/>
</dbReference>
<dbReference type="PANTHER" id="PTHR33530">
    <property type="entry name" value="OS01G0147100 PROTEIN"/>
    <property type="match status" value="1"/>
</dbReference>
<gene>
    <name evidence="2" type="ORF">GQ55_7G284700</name>
</gene>
<feature type="transmembrane region" description="Helical" evidence="1">
    <location>
        <begin position="62"/>
        <end position="84"/>
    </location>
</feature>
<keyword evidence="1" id="KW-0812">Transmembrane</keyword>
<protein>
    <submittedName>
        <fullName evidence="2">Uncharacterized protein</fullName>
    </submittedName>
</protein>
<accession>A0A2T7D010</accession>
<dbReference type="Gramene" id="PUZ48929">
    <property type="protein sequence ID" value="PUZ48929"/>
    <property type="gene ID" value="GQ55_7G284700"/>
</dbReference>
<evidence type="ECO:0000313" key="3">
    <source>
        <dbReference type="Proteomes" id="UP000244336"/>
    </source>
</evidence>
<evidence type="ECO:0000256" key="1">
    <source>
        <dbReference type="SAM" id="Phobius"/>
    </source>
</evidence>
<feature type="transmembrane region" description="Helical" evidence="1">
    <location>
        <begin position="21"/>
        <end position="42"/>
    </location>
</feature>
<dbReference type="InterPro" id="IPR022149">
    <property type="entry name" value="DUF3681"/>
</dbReference>
<reference evidence="2 3" key="1">
    <citation type="submission" date="2018-04" db="EMBL/GenBank/DDBJ databases">
        <title>WGS assembly of Panicum hallii var. hallii HAL2.</title>
        <authorList>
            <person name="Lovell J."/>
            <person name="Jenkins J."/>
            <person name="Lowry D."/>
            <person name="Mamidi S."/>
            <person name="Sreedasyam A."/>
            <person name="Weng X."/>
            <person name="Barry K."/>
            <person name="Bonette J."/>
            <person name="Campitelli B."/>
            <person name="Daum C."/>
            <person name="Gordon S."/>
            <person name="Gould B."/>
            <person name="Lipzen A."/>
            <person name="MacQueen A."/>
            <person name="Palacio-Mejia J."/>
            <person name="Plott C."/>
            <person name="Shakirov E."/>
            <person name="Shu S."/>
            <person name="Yoshinaga Y."/>
            <person name="Zane M."/>
            <person name="Rokhsar D."/>
            <person name="Grimwood J."/>
            <person name="Schmutz J."/>
            <person name="Juenger T."/>
        </authorList>
    </citation>
    <scope>NUCLEOTIDE SEQUENCE [LARGE SCALE GENOMIC DNA]</scope>
    <source>
        <strain evidence="3">cv. HAL2</strain>
    </source>
</reference>
<feature type="transmembrane region" description="Helical" evidence="1">
    <location>
        <begin position="96"/>
        <end position="117"/>
    </location>
</feature>
<keyword evidence="1" id="KW-1133">Transmembrane helix</keyword>
<proteinExistence type="predicted"/>
<organism evidence="2 3">
    <name type="scientific">Panicum hallii var. hallii</name>
    <dbReference type="NCBI Taxonomy" id="1504633"/>
    <lineage>
        <taxon>Eukaryota</taxon>
        <taxon>Viridiplantae</taxon>
        <taxon>Streptophyta</taxon>
        <taxon>Embryophyta</taxon>
        <taxon>Tracheophyta</taxon>
        <taxon>Spermatophyta</taxon>
        <taxon>Magnoliopsida</taxon>
        <taxon>Liliopsida</taxon>
        <taxon>Poales</taxon>
        <taxon>Poaceae</taxon>
        <taxon>PACMAD clade</taxon>
        <taxon>Panicoideae</taxon>
        <taxon>Panicodae</taxon>
        <taxon>Paniceae</taxon>
        <taxon>Panicinae</taxon>
        <taxon>Panicum</taxon>
        <taxon>Panicum sect. Panicum</taxon>
    </lineage>
</organism>
<dbReference type="Proteomes" id="UP000244336">
    <property type="component" value="Chromosome 7"/>
</dbReference>
<evidence type="ECO:0000313" key="2">
    <source>
        <dbReference type="EMBL" id="PUZ48929.1"/>
    </source>
</evidence>
<keyword evidence="3" id="KW-1185">Reference proteome</keyword>